<reference evidence="1 2" key="1">
    <citation type="submission" date="2010-05" db="EMBL/GenBank/DDBJ databases">
        <title>The Genome Sequence of Thecamonas trahens ATCC 50062.</title>
        <authorList>
            <consortium name="The Broad Institute Genome Sequencing Platform"/>
            <person name="Russ C."/>
            <person name="Cuomo C."/>
            <person name="Shea T."/>
            <person name="Young S.K."/>
            <person name="Zeng Q."/>
            <person name="Koehrsen M."/>
            <person name="Haas B."/>
            <person name="Borodovsky M."/>
            <person name="Guigo R."/>
            <person name="Alvarado L."/>
            <person name="Berlin A."/>
            <person name="Bochicchio J."/>
            <person name="Borenstein D."/>
            <person name="Chapman S."/>
            <person name="Chen Z."/>
            <person name="Freedman E."/>
            <person name="Gellesch M."/>
            <person name="Goldberg J."/>
            <person name="Griggs A."/>
            <person name="Gujja S."/>
            <person name="Heilman E."/>
            <person name="Heiman D."/>
            <person name="Hepburn T."/>
            <person name="Howarth C."/>
            <person name="Jen D."/>
            <person name="Larson L."/>
            <person name="Mehta T."/>
            <person name="Park D."/>
            <person name="Pearson M."/>
            <person name="Roberts A."/>
            <person name="Saif S."/>
            <person name="Shenoy N."/>
            <person name="Sisk P."/>
            <person name="Stolte C."/>
            <person name="Sykes S."/>
            <person name="Thomson T."/>
            <person name="Walk T."/>
            <person name="White J."/>
            <person name="Yandava C."/>
            <person name="Burger G."/>
            <person name="Gray M.W."/>
            <person name="Holland P.W.H."/>
            <person name="King N."/>
            <person name="Lang F.B.F."/>
            <person name="Roger A.J."/>
            <person name="Ruiz-Trillo I."/>
            <person name="Lander E."/>
            <person name="Nusbaum C."/>
        </authorList>
    </citation>
    <scope>NUCLEOTIDE SEQUENCE [LARGE SCALE GENOMIC DNA]</scope>
    <source>
        <strain evidence="1 2">ATCC 50062</strain>
    </source>
</reference>
<evidence type="ECO:0000313" key="1">
    <source>
        <dbReference type="EMBL" id="KNC46176.1"/>
    </source>
</evidence>
<keyword evidence="2" id="KW-1185">Reference proteome</keyword>
<dbReference type="Gene3D" id="3.90.228.10">
    <property type="match status" value="1"/>
</dbReference>
<dbReference type="SUPFAM" id="SSF56399">
    <property type="entry name" value="ADP-ribosylation"/>
    <property type="match status" value="1"/>
</dbReference>
<dbReference type="EMBL" id="GL349433">
    <property type="protein sequence ID" value="KNC46176.1"/>
    <property type="molecule type" value="Genomic_DNA"/>
</dbReference>
<organism evidence="1 2">
    <name type="scientific">Thecamonas trahens ATCC 50062</name>
    <dbReference type="NCBI Taxonomy" id="461836"/>
    <lineage>
        <taxon>Eukaryota</taxon>
        <taxon>Apusozoa</taxon>
        <taxon>Apusomonadida</taxon>
        <taxon>Apusomonadidae</taxon>
        <taxon>Thecamonas</taxon>
    </lineage>
</organism>
<evidence type="ECO:0000313" key="2">
    <source>
        <dbReference type="Proteomes" id="UP000054408"/>
    </source>
</evidence>
<accession>A0A0L0D1U1</accession>
<dbReference type="AlphaFoldDB" id="A0A0L0D1U1"/>
<dbReference type="Proteomes" id="UP000054408">
    <property type="component" value="Unassembled WGS sequence"/>
</dbReference>
<dbReference type="RefSeq" id="XP_013763151.1">
    <property type="nucleotide sequence ID" value="XM_013907697.1"/>
</dbReference>
<protein>
    <submittedName>
        <fullName evidence="1">Uncharacterized protein</fullName>
    </submittedName>
</protein>
<dbReference type="GeneID" id="25560108"/>
<proteinExistence type="predicted"/>
<sequence length="112" mass="12382">MGNCGACGVSRQRFFLSRSRSVVLFERFGHELYFMPVSSKARNYASNASATGLRRTSKTQFLIVAAVVVGQSAEYKKNARTLKALSESYHSVHGVAAHDSVINYPEIFTDVM</sequence>
<gene>
    <name evidence="1" type="ORF">AMSG_00295</name>
</gene>
<name>A0A0L0D1U1_THETB</name>